<dbReference type="PANTHER" id="PTHR46889:SF4">
    <property type="entry name" value="TRANSPOSASE INSO FOR INSERTION SEQUENCE ELEMENT IS911B-RELATED"/>
    <property type="match status" value="1"/>
</dbReference>
<feature type="domain" description="Integrase catalytic" evidence="1">
    <location>
        <begin position="45"/>
        <end position="208"/>
    </location>
</feature>
<dbReference type="OrthoDB" id="9781005at2"/>
<dbReference type="InterPro" id="IPR001584">
    <property type="entry name" value="Integrase_cat-core"/>
</dbReference>
<dbReference type="InterPro" id="IPR050900">
    <property type="entry name" value="Transposase_IS3/IS150/IS904"/>
</dbReference>
<dbReference type="GO" id="GO:0015074">
    <property type="term" value="P:DNA integration"/>
    <property type="evidence" value="ECO:0007669"/>
    <property type="project" value="InterPro"/>
</dbReference>
<evidence type="ECO:0000259" key="1">
    <source>
        <dbReference type="PROSITE" id="PS50994"/>
    </source>
</evidence>
<proteinExistence type="predicted"/>
<dbReference type="PANTHER" id="PTHR46889">
    <property type="entry name" value="TRANSPOSASE INSF FOR INSERTION SEQUENCE IS3B-RELATED"/>
    <property type="match status" value="1"/>
</dbReference>
<dbReference type="PROSITE" id="PS50994">
    <property type="entry name" value="INTEGRASE"/>
    <property type="match status" value="1"/>
</dbReference>
<keyword evidence="3" id="KW-1185">Reference proteome</keyword>
<dbReference type="AlphaFoldDB" id="A0A6C2C477"/>
<comment type="caution">
    <text evidence="2">The sequence shown here is derived from an EMBL/GenBank/DDBJ whole genome shotgun (WGS) entry which is preliminary data.</text>
</comment>
<organism evidence="2 3">
    <name type="scientific">Weissella muntiaci</name>
    <dbReference type="NCBI Taxonomy" id="2508881"/>
    <lineage>
        <taxon>Bacteria</taxon>
        <taxon>Bacillati</taxon>
        <taxon>Bacillota</taxon>
        <taxon>Bacilli</taxon>
        <taxon>Lactobacillales</taxon>
        <taxon>Lactobacillaceae</taxon>
        <taxon>Weissella</taxon>
    </lineage>
</organism>
<evidence type="ECO:0000313" key="3">
    <source>
        <dbReference type="Proteomes" id="UP000371977"/>
    </source>
</evidence>
<gene>
    <name evidence="2" type="ORF">ESZ50_09130</name>
</gene>
<evidence type="ECO:0000313" key="2">
    <source>
        <dbReference type="EMBL" id="TYC48363.1"/>
    </source>
</evidence>
<name>A0A6C2C477_9LACO</name>
<reference evidence="2 3" key="1">
    <citation type="submission" date="2019-01" db="EMBL/GenBank/DDBJ databases">
        <title>Weissella sp. nov., a novel lactic acid bacterium isolated from animal feces.</title>
        <authorList>
            <person name="Wang L.-T."/>
        </authorList>
    </citation>
    <scope>NUCLEOTIDE SEQUENCE [LARGE SCALE GENOMIC DNA]</scope>
    <source>
        <strain evidence="2 3">8H-2</strain>
    </source>
</reference>
<dbReference type="InterPro" id="IPR036397">
    <property type="entry name" value="RNaseH_sf"/>
</dbReference>
<dbReference type="Pfam" id="PF00665">
    <property type="entry name" value="rve"/>
    <property type="match status" value="1"/>
</dbReference>
<dbReference type="SUPFAM" id="SSF53098">
    <property type="entry name" value="Ribonuclease H-like"/>
    <property type="match status" value="1"/>
</dbReference>
<dbReference type="Gene3D" id="3.30.420.10">
    <property type="entry name" value="Ribonuclease H-like superfamily/Ribonuclease H"/>
    <property type="match status" value="1"/>
</dbReference>
<accession>A0A6C2C477</accession>
<dbReference type="NCBIfam" id="NF033516">
    <property type="entry name" value="transpos_IS3"/>
    <property type="match status" value="1"/>
</dbReference>
<dbReference type="Proteomes" id="UP000371977">
    <property type="component" value="Unassembled WGS sequence"/>
</dbReference>
<protein>
    <submittedName>
        <fullName evidence="2">IS3 family transposase</fullName>
    </submittedName>
</protein>
<dbReference type="EMBL" id="SDGZ01000022">
    <property type="protein sequence ID" value="TYC48363.1"/>
    <property type="molecule type" value="Genomic_DNA"/>
</dbReference>
<dbReference type="InterPro" id="IPR012337">
    <property type="entry name" value="RNaseH-like_sf"/>
</dbReference>
<dbReference type="Pfam" id="PF13333">
    <property type="entry name" value="rve_2"/>
    <property type="match status" value="1"/>
</dbReference>
<dbReference type="GO" id="GO:0003676">
    <property type="term" value="F:nucleic acid binding"/>
    <property type="evidence" value="ECO:0007669"/>
    <property type="project" value="InterPro"/>
</dbReference>
<sequence length="210" mass="25220">MSSGRIYRLIKSVNLPRMSAVKPKFRYRKKFENQQLPNILDQQFFTEQPNRKWTSDMTFIRTITVNVYLDIIIDAFSRKIISWKISPRMTSQFIVELISNALRKRKTSSNLILHTDRGSQYTSHAVRQFLYPNQINHSFSKIGYPWDNAITESFFKYTKKEEYNRRKFHDISEVRKAAFNYIEGFYNTRRPHSANKFMSPNQKELEFYTQ</sequence>
<dbReference type="InterPro" id="IPR048020">
    <property type="entry name" value="Transpos_IS3"/>
</dbReference>